<accession>A0ABV5WGA0</accession>
<dbReference type="SUPFAM" id="SSF55874">
    <property type="entry name" value="ATPase domain of HSP90 chaperone/DNA topoisomerase II/histidine kinase"/>
    <property type="match status" value="1"/>
</dbReference>
<protein>
    <submittedName>
        <fullName evidence="4">Sensor histidine kinase</fullName>
        <ecNumber evidence="4">2.7.13.3</ecNumber>
    </submittedName>
</protein>
<keyword evidence="5" id="KW-1185">Reference proteome</keyword>
<feature type="coiled-coil region" evidence="1">
    <location>
        <begin position="360"/>
        <end position="387"/>
    </location>
</feature>
<dbReference type="Pfam" id="PF06580">
    <property type="entry name" value="His_kinase"/>
    <property type="match status" value="1"/>
</dbReference>
<keyword evidence="2" id="KW-0472">Membrane</keyword>
<dbReference type="InterPro" id="IPR003594">
    <property type="entry name" value="HATPase_dom"/>
</dbReference>
<keyword evidence="4" id="KW-0808">Transferase</keyword>
<dbReference type="RefSeq" id="WP_379949983.1">
    <property type="nucleotide sequence ID" value="NZ_JBHMAF010000083.1"/>
</dbReference>
<dbReference type="Gene3D" id="6.10.340.10">
    <property type="match status" value="1"/>
</dbReference>
<comment type="caution">
    <text evidence="4">The sequence shown here is derived from an EMBL/GenBank/DDBJ whole genome shotgun (WGS) entry which is preliminary data.</text>
</comment>
<dbReference type="GO" id="GO:0004673">
    <property type="term" value="F:protein histidine kinase activity"/>
    <property type="evidence" value="ECO:0007669"/>
    <property type="project" value="UniProtKB-EC"/>
</dbReference>
<evidence type="ECO:0000256" key="1">
    <source>
        <dbReference type="SAM" id="Coils"/>
    </source>
</evidence>
<keyword evidence="2" id="KW-1133">Transmembrane helix</keyword>
<evidence type="ECO:0000313" key="4">
    <source>
        <dbReference type="EMBL" id="MFB9759642.1"/>
    </source>
</evidence>
<dbReference type="InterPro" id="IPR050640">
    <property type="entry name" value="Bact_2-comp_sensor_kinase"/>
</dbReference>
<dbReference type="SMART" id="SM00387">
    <property type="entry name" value="HATPase_c"/>
    <property type="match status" value="1"/>
</dbReference>
<dbReference type="PANTHER" id="PTHR34220:SF7">
    <property type="entry name" value="SENSOR HISTIDINE KINASE YPDA"/>
    <property type="match status" value="1"/>
</dbReference>
<evidence type="ECO:0000313" key="5">
    <source>
        <dbReference type="Proteomes" id="UP001589609"/>
    </source>
</evidence>
<keyword evidence="2" id="KW-0812">Transmembrane</keyword>
<feature type="domain" description="Histidine kinase/HSP90-like ATPase" evidence="3">
    <location>
        <begin position="469"/>
        <end position="572"/>
    </location>
</feature>
<organism evidence="4 5">
    <name type="scientific">Ectobacillus funiculus</name>
    <dbReference type="NCBI Taxonomy" id="137993"/>
    <lineage>
        <taxon>Bacteria</taxon>
        <taxon>Bacillati</taxon>
        <taxon>Bacillota</taxon>
        <taxon>Bacilli</taxon>
        <taxon>Bacillales</taxon>
        <taxon>Bacillaceae</taxon>
        <taxon>Ectobacillus</taxon>
    </lineage>
</organism>
<gene>
    <name evidence="4" type="ORF">ACFFMS_14590</name>
</gene>
<evidence type="ECO:0000256" key="2">
    <source>
        <dbReference type="SAM" id="Phobius"/>
    </source>
</evidence>
<dbReference type="InterPro" id="IPR036890">
    <property type="entry name" value="HATPase_C_sf"/>
</dbReference>
<proteinExistence type="predicted"/>
<dbReference type="Proteomes" id="UP001589609">
    <property type="component" value="Unassembled WGS sequence"/>
</dbReference>
<dbReference type="EMBL" id="JBHMAF010000083">
    <property type="protein sequence ID" value="MFB9759642.1"/>
    <property type="molecule type" value="Genomic_DNA"/>
</dbReference>
<sequence>MSKNWSVKRKVILLALFSTLIPLFIIGPVTFLYLNKVIENKVSITTSNFLSAVDWNINTFVTDIENVSNIIFSSDDIQGYLSYKKVSPRLYILETLSKNLLRNITIVNKPYINAVYIGNGQHEFLKLNKGESNYTGNIYNHIKDASWYTVLKQSDWAGVWVKGNETSLVKGDKSPLMFGRIIRDIGTSEEIGVSIISVDKAVFNNMFKDIKTDGDILIMDNKNIIYFSGSEKKFKTKELANILENTGDQSKVIKKINGTKYSVNFHTNVKTNWKIVSIIPYQNIVKEVNYIRIINVLLLVTSFFISVLSALLISKKITKQLTLLRIVAKKMESREYISGITFDNGDEIGNIGNRFVELYNRNNELTVKLYESQLKEKEAELLALQSHINPHFLYNTLNSIFWMAEKAKVKPIAKMAVSLSKLFQLTLNNGKHITSVRNEIEQVNSYLQIQNIRFDNKIEYLIDVDPSILDEKIIKLLLQPIVENAVQHGLEQQKDQGKIIIKGVKKEGMMVFEVTDNGVGFNSEEVFLKNQGYALKNINERIKLYYGPEFGLSITSKSNIGTKVVLTIGIKSEEYV</sequence>
<dbReference type="Gene3D" id="3.30.565.10">
    <property type="entry name" value="Histidine kinase-like ATPase, C-terminal domain"/>
    <property type="match status" value="1"/>
</dbReference>
<feature type="transmembrane region" description="Helical" evidence="2">
    <location>
        <begin position="290"/>
        <end position="313"/>
    </location>
</feature>
<dbReference type="PANTHER" id="PTHR34220">
    <property type="entry name" value="SENSOR HISTIDINE KINASE YPDA"/>
    <property type="match status" value="1"/>
</dbReference>
<name>A0ABV5WGA0_9BACI</name>
<dbReference type="Pfam" id="PF02518">
    <property type="entry name" value="HATPase_c"/>
    <property type="match status" value="1"/>
</dbReference>
<keyword evidence="1" id="KW-0175">Coiled coil</keyword>
<dbReference type="InterPro" id="IPR010559">
    <property type="entry name" value="Sig_transdc_His_kin_internal"/>
</dbReference>
<reference evidence="4 5" key="1">
    <citation type="submission" date="2024-09" db="EMBL/GenBank/DDBJ databases">
        <authorList>
            <person name="Sun Q."/>
            <person name="Mori K."/>
        </authorList>
    </citation>
    <scope>NUCLEOTIDE SEQUENCE [LARGE SCALE GENOMIC DNA]</scope>
    <source>
        <strain evidence="4 5">JCM 11201</strain>
    </source>
</reference>
<dbReference type="EC" id="2.7.13.3" evidence="4"/>
<evidence type="ECO:0000259" key="3">
    <source>
        <dbReference type="SMART" id="SM00387"/>
    </source>
</evidence>
<keyword evidence="4" id="KW-0418">Kinase</keyword>
<feature type="transmembrane region" description="Helical" evidence="2">
    <location>
        <begin position="12"/>
        <end position="34"/>
    </location>
</feature>